<evidence type="ECO:0000256" key="5">
    <source>
        <dbReference type="SAM" id="MobiDB-lite"/>
    </source>
</evidence>
<dbReference type="InterPro" id="IPR041569">
    <property type="entry name" value="AAA_lid_3"/>
</dbReference>
<evidence type="ECO:0000313" key="7">
    <source>
        <dbReference type="EMBL" id="KAJ2809399.1"/>
    </source>
</evidence>
<feature type="region of interest" description="Disordered" evidence="5">
    <location>
        <begin position="223"/>
        <end position="261"/>
    </location>
</feature>
<dbReference type="PROSITE" id="PS00674">
    <property type="entry name" value="AAA"/>
    <property type="match status" value="1"/>
</dbReference>
<keyword evidence="2" id="KW-0547">Nucleotide-binding</keyword>
<feature type="compositionally biased region" description="Polar residues" evidence="5">
    <location>
        <begin position="1025"/>
        <end position="1075"/>
    </location>
</feature>
<feature type="compositionally biased region" description="Low complexity" evidence="5">
    <location>
        <begin position="72"/>
        <end position="108"/>
    </location>
</feature>
<dbReference type="GO" id="GO:0006337">
    <property type="term" value="P:nucleosome disassembly"/>
    <property type="evidence" value="ECO:0007669"/>
    <property type="project" value="TreeGrafter"/>
</dbReference>
<dbReference type="FunFam" id="3.40.50.300:FF:000061">
    <property type="entry name" value="ATPase family, AAA domain-containing 2"/>
    <property type="match status" value="1"/>
</dbReference>
<comment type="caution">
    <text evidence="7">The sequence shown here is derived from an EMBL/GenBank/DDBJ whole genome shotgun (WGS) entry which is preliminary data.</text>
</comment>
<evidence type="ECO:0000256" key="3">
    <source>
        <dbReference type="ARBA" id="ARBA00022840"/>
    </source>
</evidence>
<dbReference type="GO" id="GO:0005634">
    <property type="term" value="C:nucleus"/>
    <property type="evidence" value="ECO:0007669"/>
    <property type="project" value="TreeGrafter"/>
</dbReference>
<evidence type="ECO:0000259" key="6">
    <source>
        <dbReference type="SMART" id="SM00382"/>
    </source>
</evidence>
<dbReference type="Gene3D" id="1.10.8.60">
    <property type="match status" value="1"/>
</dbReference>
<organism evidence="7 8">
    <name type="scientific">Coemansia guatemalensis</name>
    <dbReference type="NCBI Taxonomy" id="2761395"/>
    <lineage>
        <taxon>Eukaryota</taxon>
        <taxon>Fungi</taxon>
        <taxon>Fungi incertae sedis</taxon>
        <taxon>Zoopagomycota</taxon>
        <taxon>Kickxellomycotina</taxon>
        <taxon>Kickxellomycetes</taxon>
        <taxon>Kickxellales</taxon>
        <taxon>Kickxellaceae</taxon>
        <taxon>Coemansia</taxon>
    </lineage>
</organism>
<dbReference type="EMBL" id="JANBUO010000003">
    <property type="protein sequence ID" value="KAJ2809399.1"/>
    <property type="molecule type" value="Genomic_DNA"/>
</dbReference>
<evidence type="ECO:0000313" key="8">
    <source>
        <dbReference type="Proteomes" id="UP001140094"/>
    </source>
</evidence>
<dbReference type="InterPro" id="IPR003959">
    <property type="entry name" value="ATPase_AAA_core"/>
</dbReference>
<dbReference type="GO" id="GO:0045815">
    <property type="term" value="P:transcription initiation-coupled chromatin remodeling"/>
    <property type="evidence" value="ECO:0007669"/>
    <property type="project" value="TreeGrafter"/>
</dbReference>
<accession>A0A9W8I1K3</accession>
<proteinExistence type="inferred from homology"/>
<feature type="compositionally biased region" description="Low complexity" evidence="5">
    <location>
        <begin position="980"/>
        <end position="1002"/>
    </location>
</feature>
<keyword evidence="8" id="KW-1185">Reference proteome</keyword>
<keyword evidence="3" id="KW-0067">ATP-binding</keyword>
<feature type="domain" description="AAA+ ATPase" evidence="6">
    <location>
        <begin position="331"/>
        <end position="475"/>
    </location>
</feature>
<dbReference type="Pfam" id="PF17862">
    <property type="entry name" value="AAA_lid_3"/>
    <property type="match status" value="1"/>
</dbReference>
<dbReference type="GO" id="GO:0003682">
    <property type="term" value="F:chromatin binding"/>
    <property type="evidence" value="ECO:0007669"/>
    <property type="project" value="TreeGrafter"/>
</dbReference>
<comment type="similarity">
    <text evidence="1">Belongs to the AAA ATPase family.</text>
</comment>
<name>A0A9W8I1K3_9FUNG</name>
<dbReference type="OrthoDB" id="5421at2759"/>
<dbReference type="GO" id="GO:0005524">
    <property type="term" value="F:ATP binding"/>
    <property type="evidence" value="ECO:0007669"/>
    <property type="project" value="UniProtKB-KW"/>
</dbReference>
<feature type="compositionally biased region" description="Polar residues" evidence="5">
    <location>
        <begin position="147"/>
        <end position="161"/>
    </location>
</feature>
<evidence type="ECO:0000256" key="4">
    <source>
        <dbReference type="ARBA" id="ARBA00023117"/>
    </source>
</evidence>
<dbReference type="InterPro" id="IPR003960">
    <property type="entry name" value="ATPase_AAA_CS"/>
</dbReference>
<dbReference type="InterPro" id="IPR045199">
    <property type="entry name" value="ATAD2-like"/>
</dbReference>
<evidence type="ECO:0000256" key="1">
    <source>
        <dbReference type="ARBA" id="ARBA00006914"/>
    </source>
</evidence>
<dbReference type="InterPro" id="IPR003593">
    <property type="entry name" value="AAA+_ATPase"/>
</dbReference>
<feature type="region of interest" description="Disordered" evidence="5">
    <location>
        <begin position="1"/>
        <end position="22"/>
    </location>
</feature>
<dbReference type="Proteomes" id="UP001140094">
    <property type="component" value="Unassembled WGS sequence"/>
</dbReference>
<dbReference type="GO" id="GO:0006334">
    <property type="term" value="P:nucleosome assembly"/>
    <property type="evidence" value="ECO:0007669"/>
    <property type="project" value="TreeGrafter"/>
</dbReference>
<dbReference type="PANTHER" id="PTHR23069:SF7">
    <property type="entry name" value="P-LOOP CONTAINING NUCLEOSIDE TRIPHOSPHATE HYDROLASES SUPERFAMILY PROTEIN"/>
    <property type="match status" value="1"/>
</dbReference>
<dbReference type="AlphaFoldDB" id="A0A9W8I1K3"/>
<keyword evidence="4" id="KW-0103">Bromodomain</keyword>
<dbReference type="GO" id="GO:0016887">
    <property type="term" value="F:ATP hydrolysis activity"/>
    <property type="evidence" value="ECO:0007669"/>
    <property type="project" value="InterPro"/>
</dbReference>
<gene>
    <name evidence="7" type="primary">YTA7</name>
    <name evidence="7" type="ORF">H4R20_000124</name>
</gene>
<feature type="region of interest" description="Disordered" evidence="5">
    <location>
        <begin position="964"/>
        <end position="1081"/>
    </location>
</feature>
<dbReference type="SMART" id="SM00382">
    <property type="entry name" value="AAA"/>
    <property type="match status" value="1"/>
</dbReference>
<reference evidence="7" key="1">
    <citation type="submission" date="2022-07" db="EMBL/GenBank/DDBJ databases">
        <title>Phylogenomic reconstructions and comparative analyses of Kickxellomycotina fungi.</title>
        <authorList>
            <person name="Reynolds N.K."/>
            <person name="Stajich J.E."/>
            <person name="Barry K."/>
            <person name="Grigoriev I.V."/>
            <person name="Crous P."/>
            <person name="Smith M.E."/>
        </authorList>
    </citation>
    <scope>NUCLEOTIDE SEQUENCE</scope>
    <source>
        <strain evidence="7">NRRL 1565</strain>
    </source>
</reference>
<evidence type="ECO:0000256" key="2">
    <source>
        <dbReference type="ARBA" id="ARBA00022741"/>
    </source>
</evidence>
<feature type="compositionally biased region" description="Basic and acidic residues" evidence="5">
    <location>
        <begin position="231"/>
        <end position="246"/>
    </location>
</feature>
<dbReference type="Pfam" id="PF00004">
    <property type="entry name" value="AAA"/>
    <property type="match status" value="1"/>
</dbReference>
<dbReference type="GO" id="GO:0042393">
    <property type="term" value="F:histone binding"/>
    <property type="evidence" value="ECO:0007669"/>
    <property type="project" value="TreeGrafter"/>
</dbReference>
<protein>
    <submittedName>
        <fullName evidence="7">TAT-binding protein-like protein 7, AAA ATPase</fullName>
    </submittedName>
</protein>
<dbReference type="PANTHER" id="PTHR23069">
    <property type="entry name" value="AAA DOMAIN-CONTAINING"/>
    <property type="match status" value="1"/>
</dbReference>
<dbReference type="InterPro" id="IPR027417">
    <property type="entry name" value="P-loop_NTPase"/>
</dbReference>
<dbReference type="Gene3D" id="3.40.50.300">
    <property type="entry name" value="P-loop containing nucleotide triphosphate hydrolases"/>
    <property type="match status" value="1"/>
</dbReference>
<sequence length="1175" mass="123679">MASQKAKPVASPSTRTTARRRSAIVAASEIAAAAKRKLDFNFGERVVKKKRARAPVDNNRKKVTVKRETEENLPSLENASSSSASESSPGSGSSESESGSESSDGGSDASEEEQSHSAALRSLKTEDMQHTPVGSPNTRLAAHRTPNKQQATPKSRTSRGSSNKDDSAAQYNLRQRAKEVSYRQLAPPRSPPTRYMQYMKEMRALERQAAEATALRELEEVLDDSSVGNRLGDKAEKAGQGERREGGGAGETQQGESNHEEEAILPLNLAELGEERCRRAGYMGPIGTPSEATRVTFDDVGGLDEHVQALREMVVLPLAQPQVLQALGVRAPRGVLFHGAPGTGKTLVARALAHSCAAQGSGAPAIAFFMRRGGDCLSKWVGEAERQLRRLFAQARAFQPSIIFFDELDGLAPERSGRHDHVHASVVATLLALMDGVDDRGHVIVVAATNRPDAIDPALRRPGRLDRELLFRAPGPEARRRILRIHTRRWPLPPALEQTVVDRTPGWGGADIAALCAEAALAAVRRSCPDLYAPQPECPAPAPTRHVAVTMADITHALAAVAPAAARATAAPTAPLPPELHALAGRHVARGARLLASQLQPSARVFRPRVAVYGLAGMAVGAVAAAIAHAVGGDGDATVFAVGPATDAATIPRVFAEAQRRQPSVVLIADVAALPDALGAAGVALLSHSIRALPAAARVAVVAASEAPPCAAAAAADLDRLSLAARVWRAAVPPFARPWFAAMPSACRICVALPTAPQRQAFFAPLVAAVDAPPVAADASADAQLASAHVVVRPSDSAAPSDAPSAASTAVGTPSASDIAALQPATSQRSPSQLRSALCDIAQALASNRLFRRVARAPSPSRNRAFYAMARRSLMFLDGVQLKAAAGQYTSARSFLDDIEIVAYSARLLARANRSSTLPSDAEDASGSENDSAAGNDCSELQRRAALLESVAASLVERRLGPLALRSSPAPSDGPAFEMPAAGSSSPAPAAVAPEFPSAPAASEPPPTPAASEPPFASNKPMTARPSSAQRWSASGSFNNLSTASRPRPTTSMPVTPAHQQSGIPQVVRKTSASASKKRNPSDARKVFLADLLRLTRGFSIDALESLRVSLADILTRRIGSTTCSSDDDGACTSAIFNRLSRALRIWNEDALRDREELGLLLPLDADDDFEEYQC</sequence>
<feature type="region of interest" description="Disordered" evidence="5">
    <location>
        <begin position="37"/>
        <end position="193"/>
    </location>
</feature>
<dbReference type="SUPFAM" id="SSF52540">
    <property type="entry name" value="P-loop containing nucleoside triphosphate hydrolases"/>
    <property type="match status" value="1"/>
</dbReference>
<feature type="region of interest" description="Disordered" evidence="5">
    <location>
        <begin position="916"/>
        <end position="936"/>
    </location>
</feature>